<evidence type="ECO:0000256" key="3">
    <source>
        <dbReference type="ARBA" id="ARBA00022741"/>
    </source>
</evidence>
<dbReference type="PANTHER" id="PTHR11067">
    <property type="entry name" value="INOSINE TRIPHOSPHATE PYROPHOSPHATASE/HAM1 PROTEIN"/>
    <property type="match status" value="1"/>
</dbReference>
<comment type="caution">
    <text evidence="7">Lacks conserved residue(s) required for the propagation of feature annotation.</text>
</comment>
<feature type="binding site" evidence="7">
    <location>
        <begin position="202"/>
        <end position="203"/>
    </location>
    <ligand>
        <name>substrate</name>
    </ligand>
</feature>
<dbReference type="CDD" id="cd00515">
    <property type="entry name" value="HAM1"/>
    <property type="match status" value="1"/>
</dbReference>
<dbReference type="GO" id="GO:0009146">
    <property type="term" value="P:purine nucleoside triphosphate catabolic process"/>
    <property type="evidence" value="ECO:0007669"/>
    <property type="project" value="UniProtKB-UniRule"/>
</dbReference>
<sequence length="216" mass="22962">MRALNKEIVVATRNSGKTREFASLFEPLGIQVRSLNDFPDAPDIVEDGETFEANARKKAKVISEAFGLPVLADDSGLCVDALNGAPGVYSARYAGEGAADSDNNAKLLQELNRLVEEGAIVPEPASVAGEEVRLLSPARFVCVLALYDPDAPEQTVEGECAGVIVDRPLGEGGFGYDPLFYVPGAGQTMSQMPMEAKNGISHRAAALRKLQELLKG</sequence>
<dbReference type="PANTHER" id="PTHR11067:SF9">
    <property type="entry name" value="INOSINE TRIPHOSPHATE PYROPHOSPHATASE"/>
    <property type="match status" value="1"/>
</dbReference>
<comment type="catalytic activity">
    <reaction evidence="7">
        <text>dITP + H2O = dIMP + diphosphate + H(+)</text>
        <dbReference type="Rhea" id="RHEA:28342"/>
        <dbReference type="ChEBI" id="CHEBI:15377"/>
        <dbReference type="ChEBI" id="CHEBI:15378"/>
        <dbReference type="ChEBI" id="CHEBI:33019"/>
        <dbReference type="ChEBI" id="CHEBI:61194"/>
        <dbReference type="ChEBI" id="CHEBI:61382"/>
        <dbReference type="EC" id="3.6.1.66"/>
    </reaction>
</comment>
<feature type="binding site" evidence="7">
    <location>
        <position position="75"/>
    </location>
    <ligand>
        <name>substrate</name>
    </ligand>
</feature>
<comment type="function">
    <text evidence="7">Pyrophosphatase that catalyzes the hydrolysis of nucleoside triphosphates to their monophosphate derivatives, with a high preference for the non-canonical purine nucleotides XTP (xanthosine triphosphate), dITP (deoxyinosine triphosphate) and ITP. Seems to function as a house-cleaning enzyme that removes non-canonical purine nucleotides from the nucleotide pool, thus preventing their incorporation into DNA/RNA and avoiding chromosomal lesions.</text>
</comment>
<comment type="subunit">
    <text evidence="7">Homodimer.</text>
</comment>
<dbReference type="InterPro" id="IPR029001">
    <property type="entry name" value="ITPase-like_fam"/>
</dbReference>
<organism evidence="8 9">
    <name type="scientific">Paenibacillus oceani</name>
    <dbReference type="NCBI Taxonomy" id="2772510"/>
    <lineage>
        <taxon>Bacteria</taxon>
        <taxon>Bacillati</taxon>
        <taxon>Bacillota</taxon>
        <taxon>Bacilli</taxon>
        <taxon>Bacillales</taxon>
        <taxon>Paenibacillaceae</taxon>
        <taxon>Paenibacillus</taxon>
    </lineage>
</organism>
<evidence type="ECO:0000256" key="1">
    <source>
        <dbReference type="ARBA" id="ARBA00008023"/>
    </source>
</evidence>
<evidence type="ECO:0000256" key="6">
    <source>
        <dbReference type="ARBA" id="ARBA00023080"/>
    </source>
</evidence>
<evidence type="ECO:0000256" key="7">
    <source>
        <dbReference type="HAMAP-Rule" id="MF_01405"/>
    </source>
</evidence>
<feature type="binding site" evidence="7">
    <location>
        <begin position="12"/>
        <end position="17"/>
    </location>
    <ligand>
        <name>substrate</name>
    </ligand>
</feature>
<feature type="active site" description="Proton acceptor" evidence="7">
    <location>
        <position position="74"/>
    </location>
</feature>
<dbReference type="EC" id="3.6.1.66" evidence="7"/>
<gene>
    <name evidence="8" type="ORF">IDH45_02955</name>
</gene>
<keyword evidence="5 7" id="KW-0460">Magnesium</keyword>
<dbReference type="Proteomes" id="UP000639396">
    <property type="component" value="Unassembled WGS sequence"/>
</dbReference>
<feature type="binding site" evidence="7">
    <location>
        <begin position="174"/>
        <end position="177"/>
    </location>
    <ligand>
        <name>substrate</name>
    </ligand>
</feature>
<dbReference type="HAMAP" id="MF_01405">
    <property type="entry name" value="Non_canon_purine_NTPase"/>
    <property type="match status" value="1"/>
</dbReference>
<name>A0A927GXV9_9BACL</name>
<dbReference type="Gene3D" id="3.90.950.10">
    <property type="match status" value="1"/>
</dbReference>
<accession>A0A927GXV9</accession>
<reference evidence="8" key="1">
    <citation type="submission" date="2020-09" db="EMBL/GenBank/DDBJ databases">
        <title>A novel bacterium of genus Paenibacillus, isolated from South China Sea.</title>
        <authorList>
            <person name="Huang H."/>
            <person name="Mo K."/>
            <person name="Hu Y."/>
        </authorList>
    </citation>
    <scope>NUCLEOTIDE SEQUENCE</scope>
    <source>
        <strain evidence="8">IB182363</strain>
    </source>
</reference>
<comment type="catalytic activity">
    <reaction evidence="7">
        <text>XTP + H2O = XMP + diphosphate + H(+)</text>
        <dbReference type="Rhea" id="RHEA:28610"/>
        <dbReference type="ChEBI" id="CHEBI:15377"/>
        <dbReference type="ChEBI" id="CHEBI:15378"/>
        <dbReference type="ChEBI" id="CHEBI:33019"/>
        <dbReference type="ChEBI" id="CHEBI:57464"/>
        <dbReference type="ChEBI" id="CHEBI:61314"/>
        <dbReference type="EC" id="3.6.1.66"/>
    </reaction>
</comment>
<comment type="similarity">
    <text evidence="1 7">Belongs to the HAM1 NTPase family.</text>
</comment>
<keyword evidence="6 7" id="KW-0546">Nucleotide metabolism</keyword>
<dbReference type="RefSeq" id="WP_190924500.1">
    <property type="nucleotide sequence ID" value="NZ_JACXJA010000003.1"/>
</dbReference>
<keyword evidence="9" id="KW-1185">Reference proteome</keyword>
<keyword evidence="3 7" id="KW-0547">Nucleotide-binding</keyword>
<dbReference type="GO" id="GO:0009117">
    <property type="term" value="P:nucleotide metabolic process"/>
    <property type="evidence" value="ECO:0007669"/>
    <property type="project" value="UniProtKB-KW"/>
</dbReference>
<dbReference type="InterPro" id="IPR002637">
    <property type="entry name" value="RdgB/HAM1"/>
</dbReference>
<protein>
    <recommendedName>
        <fullName evidence="7">dITP/XTP pyrophosphatase</fullName>
        <ecNumber evidence="7">3.6.1.66</ecNumber>
    </recommendedName>
    <alternativeName>
        <fullName evidence="7">Non-canonical purine NTP pyrophosphatase</fullName>
    </alternativeName>
    <alternativeName>
        <fullName evidence="7">Non-standard purine NTP pyrophosphatase</fullName>
    </alternativeName>
    <alternativeName>
        <fullName evidence="7">Nucleoside-triphosphate diphosphatase</fullName>
    </alternativeName>
    <alternativeName>
        <fullName evidence="7">Nucleoside-triphosphate pyrophosphatase</fullName>
        <shortName evidence="7">NTPase</shortName>
    </alternativeName>
</protein>
<comment type="catalytic activity">
    <reaction evidence="7">
        <text>ITP + H2O = IMP + diphosphate + H(+)</text>
        <dbReference type="Rhea" id="RHEA:29399"/>
        <dbReference type="ChEBI" id="CHEBI:15377"/>
        <dbReference type="ChEBI" id="CHEBI:15378"/>
        <dbReference type="ChEBI" id="CHEBI:33019"/>
        <dbReference type="ChEBI" id="CHEBI:58053"/>
        <dbReference type="ChEBI" id="CHEBI:61402"/>
        <dbReference type="EC" id="3.6.1.66"/>
    </reaction>
</comment>
<evidence type="ECO:0000313" key="8">
    <source>
        <dbReference type="EMBL" id="MBD2860945.1"/>
    </source>
</evidence>
<comment type="caution">
    <text evidence="8">The sequence shown here is derived from an EMBL/GenBank/DDBJ whole genome shotgun (WGS) entry which is preliminary data.</text>
</comment>
<feature type="binding site" evidence="7">
    <location>
        <position position="197"/>
    </location>
    <ligand>
        <name>substrate</name>
    </ligand>
</feature>
<evidence type="ECO:0000256" key="4">
    <source>
        <dbReference type="ARBA" id="ARBA00022801"/>
    </source>
</evidence>
<keyword evidence="2 7" id="KW-0479">Metal-binding</keyword>
<dbReference type="SUPFAM" id="SSF52972">
    <property type="entry name" value="ITPase-like"/>
    <property type="match status" value="1"/>
</dbReference>
<evidence type="ECO:0000313" key="9">
    <source>
        <dbReference type="Proteomes" id="UP000639396"/>
    </source>
</evidence>
<dbReference type="GO" id="GO:0036222">
    <property type="term" value="F:XTP diphosphatase activity"/>
    <property type="evidence" value="ECO:0007669"/>
    <property type="project" value="UniProtKB-UniRule"/>
</dbReference>
<dbReference type="GO" id="GO:0036220">
    <property type="term" value="F:ITP diphosphatase activity"/>
    <property type="evidence" value="ECO:0007669"/>
    <property type="project" value="UniProtKB-UniRule"/>
</dbReference>
<dbReference type="GO" id="GO:0000166">
    <property type="term" value="F:nucleotide binding"/>
    <property type="evidence" value="ECO:0007669"/>
    <property type="project" value="UniProtKB-KW"/>
</dbReference>
<dbReference type="InterPro" id="IPR020922">
    <property type="entry name" value="dITP/XTP_pyrophosphatase"/>
</dbReference>
<comment type="cofactor">
    <cofactor evidence="7">
        <name>Mg(2+)</name>
        <dbReference type="ChEBI" id="CHEBI:18420"/>
    </cofactor>
    <text evidence="7">Binds 1 Mg(2+) ion per subunit.</text>
</comment>
<dbReference type="GO" id="GO:0035870">
    <property type="term" value="F:dITP diphosphatase activity"/>
    <property type="evidence" value="ECO:0007669"/>
    <property type="project" value="UniProtKB-UniRule"/>
</dbReference>
<dbReference type="Pfam" id="PF01725">
    <property type="entry name" value="Ham1p_like"/>
    <property type="match status" value="1"/>
</dbReference>
<evidence type="ECO:0000256" key="5">
    <source>
        <dbReference type="ARBA" id="ARBA00022842"/>
    </source>
</evidence>
<evidence type="ECO:0000256" key="2">
    <source>
        <dbReference type="ARBA" id="ARBA00022723"/>
    </source>
</evidence>
<dbReference type="EMBL" id="JACXJA010000003">
    <property type="protein sequence ID" value="MBD2860945.1"/>
    <property type="molecule type" value="Genomic_DNA"/>
</dbReference>
<dbReference type="AlphaFoldDB" id="A0A927GXV9"/>
<dbReference type="GO" id="GO:0017111">
    <property type="term" value="F:ribonucleoside triphosphate phosphatase activity"/>
    <property type="evidence" value="ECO:0007669"/>
    <property type="project" value="InterPro"/>
</dbReference>
<feature type="binding site" evidence="7">
    <location>
        <position position="74"/>
    </location>
    <ligand>
        <name>Mg(2+)</name>
        <dbReference type="ChEBI" id="CHEBI:18420"/>
    </ligand>
</feature>
<dbReference type="GO" id="GO:0046872">
    <property type="term" value="F:metal ion binding"/>
    <property type="evidence" value="ECO:0007669"/>
    <property type="project" value="UniProtKB-KW"/>
</dbReference>
<proteinExistence type="inferred from homology"/>
<keyword evidence="4 7" id="KW-0378">Hydrolase</keyword>
<dbReference type="GO" id="GO:0005829">
    <property type="term" value="C:cytosol"/>
    <property type="evidence" value="ECO:0007669"/>
    <property type="project" value="TreeGrafter"/>
</dbReference>